<dbReference type="RefSeq" id="WP_055220984.1">
    <property type="nucleotide sequence ID" value="NZ_CZBI01000006.1"/>
</dbReference>
<evidence type="ECO:0000256" key="3">
    <source>
        <dbReference type="ARBA" id="ARBA00023163"/>
    </source>
</evidence>
<evidence type="ECO:0000313" key="5">
    <source>
        <dbReference type="EMBL" id="CUQ36228.1"/>
    </source>
</evidence>
<evidence type="ECO:0000256" key="2">
    <source>
        <dbReference type="ARBA" id="ARBA00023125"/>
    </source>
</evidence>
<dbReference type="Proteomes" id="UP000095541">
    <property type="component" value="Unassembled WGS sequence"/>
</dbReference>
<evidence type="ECO:0000256" key="1">
    <source>
        <dbReference type="ARBA" id="ARBA00023015"/>
    </source>
</evidence>
<dbReference type="PROSITE" id="PS01124">
    <property type="entry name" value="HTH_ARAC_FAMILY_2"/>
    <property type="match status" value="1"/>
</dbReference>
<gene>
    <name evidence="5" type="primary">tetD_2</name>
    <name evidence="5" type="ORF">ERS852557_03842</name>
</gene>
<keyword evidence="2" id="KW-0238">DNA-binding</keyword>
<dbReference type="AlphaFoldDB" id="A0A174VVN1"/>
<dbReference type="InterPro" id="IPR018060">
    <property type="entry name" value="HTH_AraC"/>
</dbReference>
<dbReference type="PANTHER" id="PTHR43280:SF32">
    <property type="entry name" value="TRANSCRIPTIONAL REGULATORY PROTEIN"/>
    <property type="match status" value="1"/>
</dbReference>
<keyword evidence="3" id="KW-0804">Transcription</keyword>
<evidence type="ECO:0000313" key="6">
    <source>
        <dbReference type="Proteomes" id="UP000095541"/>
    </source>
</evidence>
<sequence length="302" mass="35402">MEENTKEMIVIDNVDRYNEIFGLETRHPLVSIIDLAKSTTWPTRAWFRYEVYALYLKNVKCGDIKYGRQYYDYQDGTIVCFAPGQITDLEMLPNIQPNAHGILFHPDLIRGTALGQEIKKYSFFSYEINEALHISEEERQTVMDCLQKITIELEHSIDKHSRRLICANIGLLLDYCMRFYERQFDTRNGVNKDIIVRFEHLLNEYFEGDAPQKQGLPSVKYFADKVFLSANYFSDMVRKQTGKTVSEYIQDKMIGLVKEQLLSTDKTTSQIAYEIGFQYPQHLSRMFKRIVGMTPNKFRLQS</sequence>
<dbReference type="SUPFAM" id="SSF46689">
    <property type="entry name" value="Homeodomain-like"/>
    <property type="match status" value="1"/>
</dbReference>
<organism evidence="5 6">
    <name type="scientific">Bacteroides thetaiotaomicron</name>
    <dbReference type="NCBI Taxonomy" id="818"/>
    <lineage>
        <taxon>Bacteria</taxon>
        <taxon>Pseudomonadati</taxon>
        <taxon>Bacteroidota</taxon>
        <taxon>Bacteroidia</taxon>
        <taxon>Bacteroidales</taxon>
        <taxon>Bacteroidaceae</taxon>
        <taxon>Bacteroides</taxon>
    </lineage>
</organism>
<proteinExistence type="predicted"/>
<dbReference type="Gene3D" id="1.10.10.60">
    <property type="entry name" value="Homeodomain-like"/>
    <property type="match status" value="2"/>
</dbReference>
<dbReference type="GO" id="GO:0043565">
    <property type="term" value="F:sequence-specific DNA binding"/>
    <property type="evidence" value="ECO:0007669"/>
    <property type="project" value="InterPro"/>
</dbReference>
<name>A0A174VVN1_BACT4</name>
<dbReference type="SMART" id="SM00342">
    <property type="entry name" value="HTH_ARAC"/>
    <property type="match status" value="1"/>
</dbReference>
<evidence type="ECO:0000259" key="4">
    <source>
        <dbReference type="PROSITE" id="PS01124"/>
    </source>
</evidence>
<dbReference type="GO" id="GO:0003700">
    <property type="term" value="F:DNA-binding transcription factor activity"/>
    <property type="evidence" value="ECO:0007669"/>
    <property type="project" value="InterPro"/>
</dbReference>
<dbReference type="EMBL" id="CZBI01000006">
    <property type="protein sequence ID" value="CUQ36228.1"/>
    <property type="molecule type" value="Genomic_DNA"/>
</dbReference>
<keyword evidence="1" id="KW-0805">Transcription regulation</keyword>
<feature type="domain" description="HTH araC/xylS-type" evidence="4">
    <location>
        <begin position="200"/>
        <end position="301"/>
    </location>
</feature>
<accession>A0A174VVN1</accession>
<dbReference type="Pfam" id="PF12833">
    <property type="entry name" value="HTH_18"/>
    <property type="match status" value="1"/>
</dbReference>
<protein>
    <submittedName>
        <fullName evidence="5">AraC family transcriptional regulator</fullName>
    </submittedName>
</protein>
<dbReference type="InterPro" id="IPR009057">
    <property type="entry name" value="Homeodomain-like_sf"/>
</dbReference>
<reference evidence="5 6" key="1">
    <citation type="submission" date="2015-09" db="EMBL/GenBank/DDBJ databases">
        <authorList>
            <consortium name="Pathogen Informatics"/>
        </authorList>
    </citation>
    <scope>NUCLEOTIDE SEQUENCE [LARGE SCALE GENOMIC DNA]</scope>
    <source>
        <strain evidence="5 6">2789STDY5834945</strain>
    </source>
</reference>
<dbReference type="PANTHER" id="PTHR43280">
    <property type="entry name" value="ARAC-FAMILY TRANSCRIPTIONAL REGULATOR"/>
    <property type="match status" value="1"/>
</dbReference>